<dbReference type="InterPro" id="IPR024651">
    <property type="entry name" value="FAD-SLDH_ssu"/>
</dbReference>
<reference evidence="2 3" key="1">
    <citation type="submission" date="2018-10" db="EMBL/GenBank/DDBJ databases">
        <title>Histidinibacterium lentulum gen. nov., sp. nov., a marine bacterium from the culture broth of Picochlorum sp. 122.</title>
        <authorList>
            <person name="Wang G."/>
        </authorList>
    </citation>
    <scope>NUCLEOTIDE SEQUENCE [LARGE SCALE GENOMIC DNA]</scope>
    <source>
        <strain evidence="2 3">B17</strain>
    </source>
</reference>
<dbReference type="OrthoDB" id="6162173at2"/>
<dbReference type="AlphaFoldDB" id="A0A3N2R8W5"/>
<gene>
    <name evidence="2" type="ORF">EAT49_05640</name>
</gene>
<comment type="caution">
    <text evidence="2">The sequence shown here is derived from an EMBL/GenBank/DDBJ whole genome shotgun (WGS) entry which is preliminary data.</text>
</comment>
<dbReference type="Proteomes" id="UP000268016">
    <property type="component" value="Unassembled WGS sequence"/>
</dbReference>
<dbReference type="PROSITE" id="PS51318">
    <property type="entry name" value="TAT"/>
    <property type="match status" value="1"/>
</dbReference>
<dbReference type="Pfam" id="PF12318">
    <property type="entry name" value="FAD-SLDH"/>
    <property type="match status" value="1"/>
</dbReference>
<evidence type="ECO:0000313" key="3">
    <source>
        <dbReference type="Proteomes" id="UP000268016"/>
    </source>
</evidence>
<accession>A0A3N2R8W5</accession>
<dbReference type="EMBL" id="RDRB01000002">
    <property type="protein sequence ID" value="ROU03776.1"/>
    <property type="molecule type" value="Genomic_DNA"/>
</dbReference>
<evidence type="ECO:0000313" key="2">
    <source>
        <dbReference type="EMBL" id="ROU03776.1"/>
    </source>
</evidence>
<evidence type="ECO:0000256" key="1">
    <source>
        <dbReference type="SAM" id="SignalP"/>
    </source>
</evidence>
<dbReference type="InterPro" id="IPR006311">
    <property type="entry name" value="TAT_signal"/>
</dbReference>
<keyword evidence="1" id="KW-0732">Signal</keyword>
<organism evidence="2 3">
    <name type="scientific">Histidinibacterium lentulum</name>
    <dbReference type="NCBI Taxonomy" id="2480588"/>
    <lineage>
        <taxon>Bacteria</taxon>
        <taxon>Pseudomonadati</taxon>
        <taxon>Pseudomonadota</taxon>
        <taxon>Alphaproteobacteria</taxon>
        <taxon>Rhodobacterales</taxon>
        <taxon>Paracoccaceae</taxon>
        <taxon>Histidinibacterium</taxon>
    </lineage>
</organism>
<proteinExistence type="predicted"/>
<feature type="signal peptide" evidence="1">
    <location>
        <begin position="1"/>
        <end position="24"/>
    </location>
</feature>
<keyword evidence="3" id="KW-1185">Reference proteome</keyword>
<evidence type="ECO:0008006" key="4">
    <source>
        <dbReference type="Google" id="ProtNLM"/>
    </source>
</evidence>
<sequence length="146" mass="15386">MTEARLSRRSLLAGGLALSALATAAPLRAQVARVEGPSFVDLAARLRELTGFDPLPRDLLSAFAEASGEDGVFRAGIMEDGDAAAQRRAIKALYHGILAPEGDEGEPVRLGYASALQWAAIEETNNVPSWCGGVPGYWSEPPELPG</sequence>
<dbReference type="RefSeq" id="WP_123641311.1">
    <property type="nucleotide sequence ID" value="NZ_ML119082.1"/>
</dbReference>
<protein>
    <recommendedName>
        <fullName evidence="4">Gluconate 2-dehydrogenase subunit 3 family protein</fullName>
    </recommendedName>
</protein>
<name>A0A3N2R8W5_9RHOB</name>
<feature type="chain" id="PRO_5017969208" description="Gluconate 2-dehydrogenase subunit 3 family protein" evidence="1">
    <location>
        <begin position="25"/>
        <end position="146"/>
    </location>
</feature>